<protein>
    <submittedName>
        <fullName evidence="3">ADP-heptose--lipooligosaccharide heptosyltransferase II</fullName>
        <ecNumber evidence="3">2.4.1.-</ecNumber>
    </submittedName>
</protein>
<dbReference type="PANTHER" id="PTHR30160:SF1">
    <property type="entry name" value="LIPOPOLYSACCHARIDE 1,2-N-ACETYLGLUCOSAMINETRANSFERASE-RELATED"/>
    <property type="match status" value="1"/>
</dbReference>
<keyword evidence="2 3" id="KW-0808">Transferase</keyword>
<dbReference type="AlphaFoldDB" id="R9H2X4"/>
<dbReference type="Pfam" id="PF01075">
    <property type="entry name" value="Glyco_transf_9"/>
    <property type="match status" value="1"/>
</dbReference>
<dbReference type="GO" id="GO:0009244">
    <property type="term" value="P:lipopolysaccharide core region biosynthetic process"/>
    <property type="evidence" value="ECO:0007669"/>
    <property type="project" value="TreeGrafter"/>
</dbReference>
<reference evidence="3 4" key="1">
    <citation type="journal article" date="2013" name="Genome Announc.">
        <title>Draft Genome Sequence of Arcticibacter svalbardensis Strain MN12-7T, a Member of the Family Sphingobacteriaceae Isolated from an Arctic Soil Sample.</title>
        <authorList>
            <person name="Shivaji S."/>
            <person name="Ara S."/>
            <person name="Prasad S."/>
            <person name="Manasa B.P."/>
            <person name="Begum Z."/>
            <person name="Singh A."/>
            <person name="Kumar Pinnaka A."/>
        </authorList>
    </citation>
    <scope>NUCLEOTIDE SEQUENCE [LARGE SCALE GENOMIC DNA]</scope>
    <source>
        <strain evidence="3 4">MN12-7</strain>
    </source>
</reference>
<dbReference type="EC" id="2.4.1.-" evidence="3"/>
<organism evidence="3 4">
    <name type="scientific">Arcticibacter svalbardensis MN12-7</name>
    <dbReference type="NCBI Taxonomy" id="1150600"/>
    <lineage>
        <taxon>Bacteria</taxon>
        <taxon>Pseudomonadati</taxon>
        <taxon>Bacteroidota</taxon>
        <taxon>Sphingobacteriia</taxon>
        <taxon>Sphingobacteriales</taxon>
        <taxon>Sphingobacteriaceae</taxon>
        <taxon>Arcticibacter</taxon>
    </lineage>
</organism>
<comment type="caution">
    <text evidence="3">The sequence shown here is derived from an EMBL/GenBank/DDBJ whole genome shotgun (WGS) entry which is preliminary data.</text>
</comment>
<dbReference type="CDD" id="cd03789">
    <property type="entry name" value="GT9_LPS_heptosyltransferase"/>
    <property type="match status" value="1"/>
</dbReference>
<dbReference type="InterPro" id="IPR051199">
    <property type="entry name" value="LPS_LOS_Heptosyltrfase"/>
</dbReference>
<dbReference type="InterPro" id="IPR002201">
    <property type="entry name" value="Glyco_trans_9"/>
</dbReference>
<dbReference type="SUPFAM" id="SSF53756">
    <property type="entry name" value="UDP-Glycosyltransferase/glycogen phosphorylase"/>
    <property type="match status" value="1"/>
</dbReference>
<dbReference type="OrthoDB" id="9797795at2"/>
<dbReference type="GO" id="GO:0008713">
    <property type="term" value="F:ADP-heptose-lipopolysaccharide heptosyltransferase activity"/>
    <property type="evidence" value="ECO:0007669"/>
    <property type="project" value="TreeGrafter"/>
</dbReference>
<proteinExistence type="predicted"/>
<dbReference type="GO" id="GO:0005829">
    <property type="term" value="C:cytosol"/>
    <property type="evidence" value="ECO:0007669"/>
    <property type="project" value="TreeGrafter"/>
</dbReference>
<keyword evidence="1 3" id="KW-0328">Glycosyltransferase</keyword>
<accession>R9H2X4</accession>
<keyword evidence="4" id="KW-1185">Reference proteome</keyword>
<dbReference type="PATRIC" id="fig|1150600.3.peg.1210"/>
<name>R9H2X4_9SPHI</name>
<evidence type="ECO:0000256" key="2">
    <source>
        <dbReference type="ARBA" id="ARBA00022679"/>
    </source>
</evidence>
<gene>
    <name evidence="3" type="ORF">ADIARSV_1232</name>
</gene>
<dbReference type="PANTHER" id="PTHR30160">
    <property type="entry name" value="TETRAACYLDISACCHARIDE 4'-KINASE-RELATED"/>
    <property type="match status" value="1"/>
</dbReference>
<dbReference type="STRING" id="1150600.ADIARSV_1232"/>
<dbReference type="RefSeq" id="WP_016194473.1">
    <property type="nucleotide sequence ID" value="NZ_AQPN01000047.1"/>
</dbReference>
<dbReference type="Proteomes" id="UP000014174">
    <property type="component" value="Unassembled WGS sequence"/>
</dbReference>
<dbReference type="eggNOG" id="COG0859">
    <property type="taxonomic scope" value="Bacteria"/>
</dbReference>
<sequence>MKLQANYKNILCIRPDNLGDLLMSSPAIRALKETFNAKITVLTSSMAAGVAKLIPEIDEVMICDFPWVKNAANTSSDHFLDIIGDLKKKNFDLAVMFTVYSQNPLPATMLAYLAEIPVRLAYCRENPYDLLTHWLPDQEPYKLIKHQVRRDLDLVKSIGATPSQENLALIQTDEAWNKAQIKLNALPIDLQKPWLILHAGVSEQKRTYPLELWVQAAQKLMLKNDYQILFTGGAKEKALTDQLAEASGGQSFSLGGLFSIEEFVALISKAPLVISVNTGTIHLAAATKTPVIVLYALSNPQHAPWKSYGKVLPFTVPNNLQSKNEVIRYVNATFFSKKIKTVSPADIFQAVQKIRNGKTLIIPEIPESFIN</sequence>
<evidence type="ECO:0000313" key="4">
    <source>
        <dbReference type="Proteomes" id="UP000014174"/>
    </source>
</evidence>
<dbReference type="EMBL" id="AQPN01000047">
    <property type="protein sequence ID" value="EOR95549.1"/>
    <property type="molecule type" value="Genomic_DNA"/>
</dbReference>
<evidence type="ECO:0000256" key="1">
    <source>
        <dbReference type="ARBA" id="ARBA00022676"/>
    </source>
</evidence>
<evidence type="ECO:0000313" key="3">
    <source>
        <dbReference type="EMBL" id="EOR95549.1"/>
    </source>
</evidence>
<dbReference type="Gene3D" id="3.40.50.2000">
    <property type="entry name" value="Glycogen Phosphorylase B"/>
    <property type="match status" value="2"/>
</dbReference>